<keyword evidence="1" id="KW-0472">Membrane</keyword>
<dbReference type="InterPro" id="IPR018750">
    <property type="entry name" value="DUF2306_membrane"/>
</dbReference>
<evidence type="ECO:0000313" key="2">
    <source>
        <dbReference type="EMBL" id="WHY50005.1"/>
    </source>
</evidence>
<sequence>MNKKAWLIVSCCSAILISSYSIVQYFFMDAHQAGFVKLKLMLNSTLSSLWYIMLYIHIIFSVLALVIGPFTLYSKFREKNSKLHRTLGRIYMMGILFGGTSGLYLAFHATGGVMSQLGFGLLSICWLITASQALANIKHKKIDTHEKWMIRNYALTFAAVTLRIWLAIFTGLFGIHHFEISYTVIAWLCWVPNLIIAEWLIKRKHKKRDSKLLFGT</sequence>
<protein>
    <submittedName>
        <fullName evidence="2">DUF2306 domain-containing protein</fullName>
    </submittedName>
</protein>
<dbReference type="AlphaFoldDB" id="A0AAX3WTY6"/>
<feature type="transmembrane region" description="Helical" evidence="1">
    <location>
        <begin position="90"/>
        <end position="107"/>
    </location>
</feature>
<dbReference type="Proteomes" id="UP001178322">
    <property type="component" value="Chromosome"/>
</dbReference>
<dbReference type="Pfam" id="PF10067">
    <property type="entry name" value="DUF2306"/>
    <property type="match status" value="1"/>
</dbReference>
<feature type="transmembrane region" description="Helical" evidence="1">
    <location>
        <begin position="48"/>
        <end position="70"/>
    </location>
</feature>
<feature type="transmembrane region" description="Helical" evidence="1">
    <location>
        <begin position="180"/>
        <end position="201"/>
    </location>
</feature>
<feature type="transmembrane region" description="Helical" evidence="1">
    <location>
        <begin position="154"/>
        <end position="174"/>
    </location>
</feature>
<dbReference type="RefSeq" id="WP_283868710.1">
    <property type="nucleotide sequence ID" value="NZ_CP126101.1"/>
</dbReference>
<proteinExistence type="predicted"/>
<keyword evidence="1" id="KW-1133">Transmembrane helix</keyword>
<evidence type="ECO:0000313" key="3">
    <source>
        <dbReference type="Proteomes" id="UP001178322"/>
    </source>
</evidence>
<organism evidence="2 3">
    <name type="scientific">Lysinibacillus pakistanensis</name>
    <dbReference type="NCBI Taxonomy" id="759811"/>
    <lineage>
        <taxon>Bacteria</taxon>
        <taxon>Bacillati</taxon>
        <taxon>Bacillota</taxon>
        <taxon>Bacilli</taxon>
        <taxon>Bacillales</taxon>
        <taxon>Bacillaceae</taxon>
        <taxon>Lysinibacillus</taxon>
    </lineage>
</organism>
<feature type="transmembrane region" description="Helical" evidence="1">
    <location>
        <begin position="113"/>
        <end position="134"/>
    </location>
</feature>
<accession>A0AAX3WTY6</accession>
<gene>
    <name evidence="2" type="ORF">QNH24_16925</name>
</gene>
<reference evidence="2" key="1">
    <citation type="submission" date="2023-05" db="EMBL/GenBank/DDBJ databases">
        <title>Comparative genomics of Bacillaceae isolates and their secondary metabolite potential.</title>
        <authorList>
            <person name="Song L."/>
            <person name="Nielsen L.J."/>
            <person name="Mohite O."/>
            <person name="Xu X."/>
            <person name="Weber T."/>
            <person name="Kovacs A.T."/>
        </authorList>
    </citation>
    <scope>NUCLEOTIDE SEQUENCE</scope>
    <source>
        <strain evidence="2">LY1</strain>
    </source>
</reference>
<dbReference type="EMBL" id="CP126101">
    <property type="protein sequence ID" value="WHY50005.1"/>
    <property type="molecule type" value="Genomic_DNA"/>
</dbReference>
<evidence type="ECO:0000256" key="1">
    <source>
        <dbReference type="SAM" id="Phobius"/>
    </source>
</evidence>
<keyword evidence="1" id="KW-0812">Transmembrane</keyword>
<name>A0AAX3WTY6_9BACI</name>
<feature type="transmembrane region" description="Helical" evidence="1">
    <location>
        <begin position="7"/>
        <end position="28"/>
    </location>
</feature>